<keyword evidence="1" id="KW-0378">Hydrolase</keyword>
<organism evidence="2">
    <name type="scientific">freshwater metagenome</name>
    <dbReference type="NCBI Taxonomy" id="449393"/>
    <lineage>
        <taxon>unclassified sequences</taxon>
        <taxon>metagenomes</taxon>
        <taxon>ecological metagenomes</taxon>
    </lineage>
</organism>
<proteinExistence type="predicted"/>
<dbReference type="AlphaFoldDB" id="A0A6J6X8B2"/>
<dbReference type="InterPro" id="IPR007466">
    <property type="entry name" value="Peptidyl-Arg-deiminase_porph"/>
</dbReference>
<dbReference type="GO" id="GO:0047632">
    <property type="term" value="F:agmatine deiminase activity"/>
    <property type="evidence" value="ECO:0007669"/>
    <property type="project" value="TreeGrafter"/>
</dbReference>
<sequence>MRMPAEFSAHERTVLCWPTRGSVYGDLMSQAEDAHAQVARAIVQYEPVSMIVNPGPSATRAAELCGGQVDIVELPINDSWFRDSGPIYVTDGAGARTATAWNFNGWGTKFTPFDLDAQVATRWADHAGHPSRRVPMVFEGGSLTVDGEGTLVTTTQCLMHPNRNPDLTKFEIETRICAELGVSTVVWLPYGLADDDDTDGHVDNVAVFARPGLLVMQGCDDPAEADWLRLNVNARWARGSHDAAGRLLQVVEIPVLPFVEIGGFRCAVPYGNYYVGNGFVLVPTANHPADADMLAIIGEQYPGRDVIGLDVGPILAYGGGGIHCITQQVPAV</sequence>
<accession>A0A6J6X8B2</accession>
<dbReference type="Gene3D" id="3.75.10.10">
    <property type="entry name" value="L-arginine/glycine Amidinotransferase, Chain A"/>
    <property type="match status" value="1"/>
</dbReference>
<reference evidence="2" key="1">
    <citation type="submission" date="2020-05" db="EMBL/GenBank/DDBJ databases">
        <authorList>
            <person name="Chiriac C."/>
            <person name="Salcher M."/>
            <person name="Ghai R."/>
            <person name="Kavagutti S V."/>
        </authorList>
    </citation>
    <scope>NUCLEOTIDE SEQUENCE</scope>
</reference>
<protein>
    <submittedName>
        <fullName evidence="2">Unannotated protein</fullName>
    </submittedName>
</protein>
<dbReference type="SUPFAM" id="SSF55909">
    <property type="entry name" value="Pentein"/>
    <property type="match status" value="1"/>
</dbReference>
<name>A0A6J6X8B2_9ZZZZ</name>
<dbReference type="GO" id="GO:0009446">
    <property type="term" value="P:putrescine biosynthetic process"/>
    <property type="evidence" value="ECO:0007669"/>
    <property type="project" value="InterPro"/>
</dbReference>
<dbReference type="PANTHER" id="PTHR31377:SF0">
    <property type="entry name" value="AGMATINE DEIMINASE-RELATED"/>
    <property type="match status" value="1"/>
</dbReference>
<gene>
    <name evidence="2" type="ORF">UFOPK2992_00572</name>
</gene>
<dbReference type="Pfam" id="PF04371">
    <property type="entry name" value="PAD_porph"/>
    <property type="match status" value="1"/>
</dbReference>
<evidence type="ECO:0000313" key="2">
    <source>
        <dbReference type="EMBL" id="CAB4793022.1"/>
    </source>
</evidence>
<dbReference type="PANTHER" id="PTHR31377">
    <property type="entry name" value="AGMATINE DEIMINASE-RELATED"/>
    <property type="match status" value="1"/>
</dbReference>
<dbReference type="GO" id="GO:0004668">
    <property type="term" value="F:protein-arginine deiminase activity"/>
    <property type="evidence" value="ECO:0007669"/>
    <property type="project" value="InterPro"/>
</dbReference>
<evidence type="ECO:0000256" key="1">
    <source>
        <dbReference type="ARBA" id="ARBA00022801"/>
    </source>
</evidence>
<dbReference type="EMBL" id="CAFAAI010000077">
    <property type="protein sequence ID" value="CAB4793022.1"/>
    <property type="molecule type" value="Genomic_DNA"/>
</dbReference>